<evidence type="ECO:0000256" key="5">
    <source>
        <dbReference type="ARBA" id="ARBA00022980"/>
    </source>
</evidence>
<dbReference type="RefSeq" id="WP_369150655.1">
    <property type="nucleotide sequence ID" value="NZ_OZ156463.1"/>
</dbReference>
<gene>
    <name evidence="8 12" type="primary">rplE</name>
    <name evidence="12" type="ORF">H0A76_11355</name>
</gene>
<dbReference type="InterPro" id="IPR022803">
    <property type="entry name" value="Ribosomal_uL5_dom_sf"/>
</dbReference>
<comment type="caution">
    <text evidence="12">The sequence shown here is derived from an EMBL/GenBank/DDBJ whole genome shotgun (WGS) entry which is preliminary data.</text>
</comment>
<keyword evidence="4 8" id="KW-0694">RNA-binding</keyword>
<dbReference type="FunFam" id="3.30.1440.10:FF:000001">
    <property type="entry name" value="50S ribosomal protein L5"/>
    <property type="match status" value="1"/>
</dbReference>
<dbReference type="PIRSF" id="PIRSF002161">
    <property type="entry name" value="Ribosomal_L5"/>
    <property type="match status" value="1"/>
</dbReference>
<keyword evidence="5 8" id="KW-0689">Ribosomal protein</keyword>
<dbReference type="GO" id="GO:0003735">
    <property type="term" value="F:structural constituent of ribosome"/>
    <property type="evidence" value="ECO:0007669"/>
    <property type="project" value="InterPro"/>
</dbReference>
<dbReference type="GO" id="GO:1990904">
    <property type="term" value="C:ribonucleoprotein complex"/>
    <property type="evidence" value="ECO:0007669"/>
    <property type="project" value="UniProtKB-KW"/>
</dbReference>
<feature type="domain" description="Large ribosomal subunit protein uL5 C-terminal" evidence="11">
    <location>
        <begin position="85"/>
        <end position="177"/>
    </location>
</feature>
<dbReference type="GO" id="GO:0006412">
    <property type="term" value="P:translation"/>
    <property type="evidence" value="ECO:0007669"/>
    <property type="project" value="UniProtKB-UniRule"/>
</dbReference>
<evidence type="ECO:0000259" key="10">
    <source>
        <dbReference type="Pfam" id="PF00281"/>
    </source>
</evidence>
<keyword evidence="2 8" id="KW-0820">tRNA-binding</keyword>
<comment type="subunit">
    <text evidence="8">Part of the 50S ribosomal subunit; part of the 5S rRNA/L5/L18/L25 subcomplex. Contacts the 5S rRNA and the P site tRNA. Forms a bridge to the 30S subunit in the 70S ribosome.</text>
</comment>
<dbReference type="InterPro" id="IPR031310">
    <property type="entry name" value="Ribosomal_uL5_N"/>
</dbReference>
<proteinExistence type="inferred from homology"/>
<comment type="function">
    <text evidence="8">This is 1 of the proteins that bind and probably mediate the attachment of the 5S RNA into the large ribosomal subunit, where it forms part of the central protuberance. In the 70S ribosome it contacts protein S13 of the 30S subunit (bridge B1b), connecting the 2 subunits; this bridge is implicated in subunit movement. Contacts the P site tRNA; the 5S rRNA and some of its associated proteins might help stabilize positioning of ribosome-bound tRNAs.</text>
</comment>
<dbReference type="GO" id="GO:0005840">
    <property type="term" value="C:ribosome"/>
    <property type="evidence" value="ECO:0007669"/>
    <property type="project" value="UniProtKB-KW"/>
</dbReference>
<dbReference type="InterPro" id="IPR031309">
    <property type="entry name" value="Ribosomal_uL5_C"/>
</dbReference>
<keyword evidence="6 8" id="KW-0687">Ribonucleoprotein</keyword>
<keyword evidence="3 8" id="KW-0699">rRNA-binding</keyword>
<dbReference type="Pfam" id="PF00673">
    <property type="entry name" value="Ribosomal_L5_C"/>
    <property type="match status" value="1"/>
</dbReference>
<evidence type="ECO:0000256" key="7">
    <source>
        <dbReference type="ARBA" id="ARBA00035245"/>
    </source>
</evidence>
<evidence type="ECO:0000313" key="12">
    <source>
        <dbReference type="EMBL" id="NYT28400.1"/>
    </source>
</evidence>
<sequence length="183" mass="20734">MSRLQQQYKNEILPALQKELGQKNPMAIPRIEKITINMGLGSALGDKKILQSALEEMSLISGQKPMTCIARKSVASFKLREGNAIGCKVTLRKEKMYEFLDRLVNIAIPRIRDFRGLNEKSFDGRGNYNMGLTEQIVFPEIDFEKVTRTRGMDIAITTSAQNNEDAKKLLAMFNFPFKDKDNG</sequence>
<dbReference type="PANTHER" id="PTHR11994">
    <property type="entry name" value="60S RIBOSOMAL PROTEIN L11-RELATED"/>
    <property type="match status" value="1"/>
</dbReference>
<organism evidence="12 13">
    <name type="scientific">Candidatus Thiodubiliella endoseptemdiera</name>
    <dbReference type="NCBI Taxonomy" id="2738886"/>
    <lineage>
        <taxon>Bacteria</taxon>
        <taxon>Pseudomonadati</taxon>
        <taxon>Pseudomonadota</taxon>
        <taxon>Gammaproteobacteria</taxon>
        <taxon>Candidatus Pseudothioglobaceae</taxon>
        <taxon>Candidatus Thiodubiliella</taxon>
    </lineage>
</organism>
<dbReference type="GO" id="GO:0019843">
    <property type="term" value="F:rRNA binding"/>
    <property type="evidence" value="ECO:0007669"/>
    <property type="project" value="UniProtKB-UniRule"/>
</dbReference>
<dbReference type="Pfam" id="PF00281">
    <property type="entry name" value="Ribosomal_L5"/>
    <property type="match status" value="1"/>
</dbReference>
<evidence type="ECO:0000256" key="9">
    <source>
        <dbReference type="RuleBase" id="RU003930"/>
    </source>
</evidence>
<protein>
    <recommendedName>
        <fullName evidence="7 8">Large ribosomal subunit protein uL5</fullName>
    </recommendedName>
</protein>
<evidence type="ECO:0000256" key="1">
    <source>
        <dbReference type="ARBA" id="ARBA00008553"/>
    </source>
</evidence>
<evidence type="ECO:0000256" key="8">
    <source>
        <dbReference type="HAMAP-Rule" id="MF_01333"/>
    </source>
</evidence>
<dbReference type="Gene3D" id="3.30.1440.10">
    <property type="match status" value="1"/>
</dbReference>
<evidence type="ECO:0000256" key="3">
    <source>
        <dbReference type="ARBA" id="ARBA00022730"/>
    </source>
</evidence>
<evidence type="ECO:0000256" key="6">
    <source>
        <dbReference type="ARBA" id="ARBA00023274"/>
    </source>
</evidence>
<dbReference type="HAMAP" id="MF_01333_B">
    <property type="entry name" value="Ribosomal_uL5_B"/>
    <property type="match status" value="1"/>
</dbReference>
<dbReference type="InterPro" id="IPR020929">
    <property type="entry name" value="Ribosomal_uL5_CS"/>
</dbReference>
<name>A0A853F8C2_9GAMM</name>
<dbReference type="AlphaFoldDB" id="A0A853F8C2"/>
<evidence type="ECO:0000256" key="2">
    <source>
        <dbReference type="ARBA" id="ARBA00022555"/>
    </source>
</evidence>
<comment type="similarity">
    <text evidence="1 8 9">Belongs to the universal ribosomal protein uL5 family.</text>
</comment>
<feature type="domain" description="Large ribosomal subunit protein uL5 N-terminal" evidence="10">
    <location>
        <begin position="24"/>
        <end position="80"/>
    </location>
</feature>
<evidence type="ECO:0000256" key="4">
    <source>
        <dbReference type="ARBA" id="ARBA00022884"/>
    </source>
</evidence>
<evidence type="ECO:0000259" key="11">
    <source>
        <dbReference type="Pfam" id="PF00673"/>
    </source>
</evidence>
<dbReference type="NCBIfam" id="NF000585">
    <property type="entry name" value="PRK00010.1"/>
    <property type="match status" value="1"/>
</dbReference>
<dbReference type="GO" id="GO:0000049">
    <property type="term" value="F:tRNA binding"/>
    <property type="evidence" value="ECO:0007669"/>
    <property type="project" value="UniProtKB-UniRule"/>
</dbReference>
<evidence type="ECO:0000313" key="13">
    <source>
        <dbReference type="Proteomes" id="UP000568751"/>
    </source>
</evidence>
<dbReference type="Proteomes" id="UP000568751">
    <property type="component" value="Unassembled WGS sequence"/>
</dbReference>
<accession>A0A853F8C2</accession>
<dbReference type="InterPro" id="IPR002132">
    <property type="entry name" value="Ribosomal_uL5"/>
</dbReference>
<dbReference type="PROSITE" id="PS00358">
    <property type="entry name" value="RIBOSOMAL_L5"/>
    <property type="match status" value="1"/>
</dbReference>
<dbReference type="SUPFAM" id="SSF55282">
    <property type="entry name" value="RL5-like"/>
    <property type="match status" value="1"/>
</dbReference>
<dbReference type="InterPro" id="IPR020930">
    <property type="entry name" value="Ribosomal_uL5_bac-type"/>
</dbReference>
<reference evidence="12 13" key="1">
    <citation type="submission" date="2020-05" db="EMBL/GenBank/DDBJ databases">
        <title>Horizontal transmission and recombination maintain forever young bacterial symbiont genomes.</title>
        <authorList>
            <person name="Russell S.L."/>
            <person name="Pepper-Tunick E."/>
            <person name="Svedberg J."/>
            <person name="Byrne A."/>
            <person name="Ruelas Castillo J."/>
            <person name="Vollmers C."/>
            <person name="Beinart R.A."/>
            <person name="Corbett-Detig R."/>
        </authorList>
    </citation>
    <scope>NUCLEOTIDE SEQUENCE [LARGE SCALE GENOMIC DNA]</scope>
    <source>
        <strain evidence="12">455</strain>
    </source>
</reference>
<dbReference type="EMBL" id="JACCHT010000002">
    <property type="protein sequence ID" value="NYT28400.1"/>
    <property type="molecule type" value="Genomic_DNA"/>
</dbReference>